<evidence type="ECO:0000313" key="2">
    <source>
        <dbReference type="Proteomes" id="UP000276215"/>
    </source>
</evidence>
<sequence length="101" mass="11103">MGVAKKASRAFSKNIPDEKLTGFPISRGLIWSNNYFRLDMQGMTPGVPQKNNLQIQANRGSGVSSVEMLAPDMVAGPVLIGVEDEVTPRELRDMFLARILI</sequence>
<dbReference type="Proteomes" id="UP000276215">
    <property type="component" value="Unassembled WGS sequence"/>
</dbReference>
<evidence type="ECO:0000313" key="1">
    <source>
        <dbReference type="EMBL" id="RPA96386.1"/>
    </source>
</evidence>
<reference evidence="1 2" key="1">
    <citation type="journal article" date="2018" name="Nat. Ecol. Evol.">
        <title>Pezizomycetes genomes reveal the molecular basis of ectomycorrhizal truffle lifestyle.</title>
        <authorList>
            <person name="Murat C."/>
            <person name="Payen T."/>
            <person name="Noel B."/>
            <person name="Kuo A."/>
            <person name="Morin E."/>
            <person name="Chen J."/>
            <person name="Kohler A."/>
            <person name="Krizsan K."/>
            <person name="Balestrini R."/>
            <person name="Da Silva C."/>
            <person name="Montanini B."/>
            <person name="Hainaut M."/>
            <person name="Levati E."/>
            <person name="Barry K.W."/>
            <person name="Belfiori B."/>
            <person name="Cichocki N."/>
            <person name="Clum A."/>
            <person name="Dockter R.B."/>
            <person name="Fauchery L."/>
            <person name="Guy J."/>
            <person name="Iotti M."/>
            <person name="Le Tacon F."/>
            <person name="Lindquist E.A."/>
            <person name="Lipzen A."/>
            <person name="Malagnac F."/>
            <person name="Mello A."/>
            <person name="Molinier V."/>
            <person name="Miyauchi S."/>
            <person name="Poulain J."/>
            <person name="Riccioni C."/>
            <person name="Rubini A."/>
            <person name="Sitrit Y."/>
            <person name="Splivallo R."/>
            <person name="Traeger S."/>
            <person name="Wang M."/>
            <person name="Zifcakova L."/>
            <person name="Wipf D."/>
            <person name="Zambonelli A."/>
            <person name="Paolocci F."/>
            <person name="Nowrousian M."/>
            <person name="Ottonello S."/>
            <person name="Baldrian P."/>
            <person name="Spatafora J.W."/>
            <person name="Henrissat B."/>
            <person name="Nagy L.G."/>
            <person name="Aury J.M."/>
            <person name="Wincker P."/>
            <person name="Grigoriev I.V."/>
            <person name="Bonfante P."/>
            <person name="Martin F.M."/>
        </authorList>
    </citation>
    <scope>NUCLEOTIDE SEQUENCE [LARGE SCALE GENOMIC DNA]</scope>
    <source>
        <strain evidence="1 2">120613-1</strain>
    </source>
</reference>
<gene>
    <name evidence="1" type="ORF">L873DRAFT_1845461</name>
</gene>
<keyword evidence="2" id="KW-1185">Reference proteome</keyword>
<dbReference type="EMBL" id="ML120415">
    <property type="protein sequence ID" value="RPA96386.1"/>
    <property type="molecule type" value="Genomic_DNA"/>
</dbReference>
<protein>
    <submittedName>
        <fullName evidence="1">Uncharacterized protein</fullName>
    </submittedName>
</protein>
<name>A0A3N4JDN1_9PEZI</name>
<dbReference type="AlphaFoldDB" id="A0A3N4JDN1"/>
<accession>A0A3N4JDN1</accession>
<organism evidence="1 2">
    <name type="scientific">Choiromyces venosus 120613-1</name>
    <dbReference type="NCBI Taxonomy" id="1336337"/>
    <lineage>
        <taxon>Eukaryota</taxon>
        <taxon>Fungi</taxon>
        <taxon>Dikarya</taxon>
        <taxon>Ascomycota</taxon>
        <taxon>Pezizomycotina</taxon>
        <taxon>Pezizomycetes</taxon>
        <taxon>Pezizales</taxon>
        <taxon>Tuberaceae</taxon>
        <taxon>Choiromyces</taxon>
    </lineage>
</organism>
<dbReference type="OrthoDB" id="3521506at2759"/>
<proteinExistence type="predicted"/>